<dbReference type="Proteomes" id="UP000234641">
    <property type="component" value="Unassembled WGS sequence"/>
</dbReference>
<sequence>MEILVTPIFVGSPDVEDVSLSNHEGKKWLNEWSEDVDTHKLLLSVAQRADGDFRKLSGDDLDKVMIRDADSPDGVKGVECGDPLPASARFIGERPADPDSHPTTIWEISSDEDITTDPNQLFTAWIDGEELNQLGTVHVEHEGNDIIASLGNTRLARDDLTYYYANR</sequence>
<proteinExistence type="predicted"/>
<organism evidence="1 2">
    <name type="scientific">Brevibacterium linens ATCC 9172</name>
    <dbReference type="NCBI Taxonomy" id="1255617"/>
    <lineage>
        <taxon>Bacteria</taxon>
        <taxon>Bacillati</taxon>
        <taxon>Actinomycetota</taxon>
        <taxon>Actinomycetes</taxon>
        <taxon>Micrococcales</taxon>
        <taxon>Brevibacteriaceae</taxon>
        <taxon>Brevibacterium</taxon>
    </lineage>
</organism>
<accession>A0A2H1KBV7</accession>
<evidence type="ECO:0000313" key="1">
    <source>
        <dbReference type="EMBL" id="SMX97139.1"/>
    </source>
</evidence>
<reference evidence="1 2" key="1">
    <citation type="submission" date="2017-03" db="EMBL/GenBank/DDBJ databases">
        <authorList>
            <person name="Afonso C.L."/>
            <person name="Miller P.J."/>
            <person name="Scott M.A."/>
            <person name="Spackman E."/>
            <person name="Goraichik I."/>
            <person name="Dimitrov K.M."/>
            <person name="Suarez D.L."/>
            <person name="Swayne D.E."/>
        </authorList>
    </citation>
    <scope>NUCLEOTIDE SEQUENCE [LARGE SCALE GENOMIC DNA]</scope>
    <source>
        <strain evidence="1 2">ATCC 9172</strain>
    </source>
</reference>
<dbReference type="AlphaFoldDB" id="A0A2H1KBV7"/>
<protein>
    <submittedName>
        <fullName evidence="1">Uncharacterized protein</fullName>
    </submittedName>
</protein>
<dbReference type="RefSeq" id="WP_101555767.1">
    <property type="nucleotide sequence ID" value="NZ_FXYY01000026.1"/>
</dbReference>
<evidence type="ECO:0000313" key="2">
    <source>
        <dbReference type="Proteomes" id="UP000234641"/>
    </source>
</evidence>
<name>A0A2H1KBV7_BRELN</name>
<dbReference type="EMBL" id="FXYY01000026">
    <property type="protein sequence ID" value="SMX97139.1"/>
    <property type="molecule type" value="Genomic_DNA"/>
</dbReference>
<gene>
    <name evidence="1" type="ORF">BLIN9172_03007</name>
</gene>